<dbReference type="SUPFAM" id="SSF56176">
    <property type="entry name" value="FAD-binding/transporter-associated domain-like"/>
    <property type="match status" value="1"/>
</dbReference>
<evidence type="ECO:0000313" key="5">
    <source>
        <dbReference type="Proteomes" id="UP000553193"/>
    </source>
</evidence>
<protein>
    <submittedName>
        <fullName evidence="4">Glycolate oxidase FAD binding subunit</fullName>
    </submittedName>
</protein>
<dbReference type="Gene3D" id="3.30.465.10">
    <property type="match status" value="1"/>
</dbReference>
<dbReference type="InterPro" id="IPR016164">
    <property type="entry name" value="FAD-linked_Oxase-like_C"/>
</dbReference>
<accession>A0A840A5S9</accession>
<dbReference type="AlphaFoldDB" id="A0A840A5S9"/>
<dbReference type="RefSeq" id="WP_184382234.1">
    <property type="nucleotide sequence ID" value="NZ_JACIDJ010000001.1"/>
</dbReference>
<sequence length="389" mass="40315">MIAPPDEAGVAEAVRAAHAAREPLAIEGRGTKRAMLRPVQAARTLSTRGLTGITLYRPTEMVISARAGTPIPEIEAALAEHNQQLIAEPPDTRALFGTEEPATLGGVVGANLSGPRRITWGAMRDHVLGIRAVNGTGEVFRSGGRVLKNVTGLDLCKLLTGAHGTLGVLTEITLKVLPRAESSGSLVLRVADIASGVRALSAALGTPYGVSGAALLPDGHGAMQGCLAIARIEDFAESVTYRLDRLRAELAAQGEAALLGREASEALWRDIRDAAPLNPAPEEAVWRLYLAPSRAPAACAALRQAFDARLLLDWGGGLIWVAGPATEAAHGAVMQAAAGGSFTLFRGPDALRAAVPVLPAEPLPLAAIGARVKSVLDPAGILNPGRLRA</sequence>
<keyword evidence="2" id="KW-0274">FAD</keyword>
<dbReference type="PROSITE" id="PS51387">
    <property type="entry name" value="FAD_PCMH"/>
    <property type="match status" value="1"/>
</dbReference>
<keyword evidence="5" id="KW-1185">Reference proteome</keyword>
<comment type="caution">
    <text evidence="4">The sequence shown here is derived from an EMBL/GenBank/DDBJ whole genome shotgun (WGS) entry which is preliminary data.</text>
</comment>
<evidence type="ECO:0000256" key="2">
    <source>
        <dbReference type="ARBA" id="ARBA00022827"/>
    </source>
</evidence>
<organism evidence="4 5">
    <name type="scientific">Roseococcus suduntuyensis</name>
    <dbReference type="NCBI Taxonomy" id="455361"/>
    <lineage>
        <taxon>Bacteria</taxon>
        <taxon>Pseudomonadati</taxon>
        <taxon>Pseudomonadota</taxon>
        <taxon>Alphaproteobacteria</taxon>
        <taxon>Acetobacterales</taxon>
        <taxon>Roseomonadaceae</taxon>
        <taxon>Roseococcus</taxon>
    </lineage>
</organism>
<dbReference type="EMBL" id="JACIDJ010000001">
    <property type="protein sequence ID" value="MBB3897308.1"/>
    <property type="molecule type" value="Genomic_DNA"/>
</dbReference>
<dbReference type="SUPFAM" id="SSF55103">
    <property type="entry name" value="FAD-linked oxidases, C-terminal domain"/>
    <property type="match status" value="1"/>
</dbReference>
<proteinExistence type="predicted"/>
<dbReference type="GO" id="GO:0071949">
    <property type="term" value="F:FAD binding"/>
    <property type="evidence" value="ECO:0007669"/>
    <property type="project" value="InterPro"/>
</dbReference>
<keyword evidence="1" id="KW-0285">Flavoprotein</keyword>
<evidence type="ECO:0000313" key="4">
    <source>
        <dbReference type="EMBL" id="MBB3897308.1"/>
    </source>
</evidence>
<dbReference type="PANTHER" id="PTHR11748">
    <property type="entry name" value="D-LACTATE DEHYDROGENASE"/>
    <property type="match status" value="1"/>
</dbReference>
<dbReference type="InterPro" id="IPR006094">
    <property type="entry name" value="Oxid_FAD_bind_N"/>
</dbReference>
<evidence type="ECO:0000259" key="3">
    <source>
        <dbReference type="PROSITE" id="PS51387"/>
    </source>
</evidence>
<dbReference type="Proteomes" id="UP000553193">
    <property type="component" value="Unassembled WGS sequence"/>
</dbReference>
<dbReference type="InterPro" id="IPR016169">
    <property type="entry name" value="FAD-bd_PCMH_sub2"/>
</dbReference>
<dbReference type="GO" id="GO:0003824">
    <property type="term" value="F:catalytic activity"/>
    <property type="evidence" value="ECO:0007669"/>
    <property type="project" value="InterPro"/>
</dbReference>
<gene>
    <name evidence="4" type="ORF">GGQ83_000734</name>
</gene>
<dbReference type="Pfam" id="PF01565">
    <property type="entry name" value="FAD_binding_4"/>
    <property type="match status" value="1"/>
</dbReference>
<name>A0A840A5S9_9PROT</name>
<feature type="domain" description="FAD-binding PCMH-type" evidence="3">
    <location>
        <begin position="1"/>
        <end position="179"/>
    </location>
</feature>
<evidence type="ECO:0000256" key="1">
    <source>
        <dbReference type="ARBA" id="ARBA00022630"/>
    </source>
</evidence>
<dbReference type="InterPro" id="IPR036318">
    <property type="entry name" value="FAD-bd_PCMH-like_sf"/>
</dbReference>
<dbReference type="PANTHER" id="PTHR11748:SF103">
    <property type="entry name" value="GLYCOLATE OXIDASE SUBUNIT GLCE"/>
    <property type="match status" value="1"/>
</dbReference>
<reference evidence="4 5" key="1">
    <citation type="submission" date="2020-08" db="EMBL/GenBank/DDBJ databases">
        <title>Genomic Encyclopedia of Type Strains, Phase IV (KMG-IV): sequencing the most valuable type-strain genomes for metagenomic binning, comparative biology and taxonomic classification.</title>
        <authorList>
            <person name="Goeker M."/>
        </authorList>
    </citation>
    <scope>NUCLEOTIDE SEQUENCE [LARGE SCALE GENOMIC DNA]</scope>
    <source>
        <strain evidence="4 5">DSM 19979</strain>
    </source>
</reference>
<dbReference type="InterPro" id="IPR016166">
    <property type="entry name" value="FAD-bd_PCMH"/>
</dbReference>